<protein>
    <recommendedName>
        <fullName evidence="7">Cytochrome c-type biogenesis protein</fullName>
    </recommendedName>
</protein>
<reference evidence="9" key="1">
    <citation type="submission" date="2021-02" db="EMBL/GenBank/DDBJ databases">
        <title>Strain Y2R2, a novel species of the genus Halomonas.</title>
        <authorList>
            <person name="Huang H."/>
        </authorList>
    </citation>
    <scope>NUCLEOTIDE SEQUENCE</scope>
    <source>
        <strain evidence="9">Y2R2</strain>
    </source>
</reference>
<evidence type="ECO:0000313" key="10">
    <source>
        <dbReference type="Proteomes" id="UP000324285"/>
    </source>
</evidence>
<evidence type="ECO:0000256" key="1">
    <source>
        <dbReference type="ARBA" id="ARBA00010342"/>
    </source>
</evidence>
<dbReference type="KEGG" id="hbh:E4T21_17040"/>
<dbReference type="InterPro" id="IPR051263">
    <property type="entry name" value="C-type_cytochrome_biogenesis"/>
</dbReference>
<dbReference type="InterPro" id="IPR005616">
    <property type="entry name" value="CcmH/CycL/Ccl2/NrfF_N"/>
</dbReference>
<dbReference type="GO" id="GO:0017004">
    <property type="term" value="P:cytochrome complex assembly"/>
    <property type="evidence" value="ECO:0007669"/>
    <property type="project" value="UniProtKB-KW"/>
</dbReference>
<keyword evidence="6 7" id="KW-0408">Iron</keyword>
<sequence>MALRHISSLALMAMLALYLAGAAGSASAAIEVRTFDDPVMEQRFDDLSATLRCPKCENQAIGDSNSPIAADMRERVYQQLQEGRSDKEIIDFMVQRFGDYVLYNPRLEGRTLLLWGLPGALILVGALVVAVLVRSRRNMRAAELSDEERRRLDALIGADDMAGERHSHKEGK</sequence>
<dbReference type="PANTHER" id="PTHR47870:SF1">
    <property type="entry name" value="CYTOCHROME C-TYPE BIOGENESIS PROTEIN CCMH"/>
    <property type="match status" value="1"/>
</dbReference>
<keyword evidence="4 7" id="KW-0732">Signal</keyword>
<dbReference type="AlphaFoldDB" id="A0A856QW52"/>
<feature type="chain" id="PRO_5033102127" description="Cytochrome c-type biogenesis protein" evidence="7">
    <location>
        <begin position="29"/>
        <end position="172"/>
    </location>
</feature>
<evidence type="ECO:0000256" key="7">
    <source>
        <dbReference type="RuleBase" id="RU364112"/>
    </source>
</evidence>
<evidence type="ECO:0000256" key="2">
    <source>
        <dbReference type="ARBA" id="ARBA00022617"/>
    </source>
</evidence>
<keyword evidence="2 7" id="KW-0349">Heme</keyword>
<dbReference type="Gene3D" id="1.10.8.640">
    <property type="entry name" value="Cytochrome C biogenesis protein"/>
    <property type="match status" value="1"/>
</dbReference>
<evidence type="ECO:0000313" key="9">
    <source>
        <dbReference type="EMBL" id="QEM84181.2"/>
    </source>
</evidence>
<feature type="transmembrane region" description="Helical" evidence="7">
    <location>
        <begin position="112"/>
        <end position="133"/>
    </location>
</feature>
<dbReference type="RefSeq" id="WP_187775030.1">
    <property type="nucleotide sequence ID" value="NZ_CP038437.2"/>
</dbReference>
<dbReference type="Proteomes" id="UP000324285">
    <property type="component" value="Chromosome"/>
</dbReference>
<evidence type="ECO:0000256" key="4">
    <source>
        <dbReference type="ARBA" id="ARBA00022729"/>
    </source>
</evidence>
<keyword evidence="3 7" id="KW-0479">Metal-binding</keyword>
<dbReference type="FunFam" id="1.10.8.640:FF:000001">
    <property type="entry name" value="Cytochrome c-type biogenesis protein"/>
    <property type="match status" value="1"/>
</dbReference>
<name>A0A856QW52_9GAMM</name>
<dbReference type="PANTHER" id="PTHR47870">
    <property type="entry name" value="CYTOCHROME C-TYPE BIOGENESIS PROTEIN CCMH"/>
    <property type="match status" value="1"/>
</dbReference>
<gene>
    <name evidence="9" type="ORF">E4T21_17040</name>
</gene>
<dbReference type="GO" id="GO:0005886">
    <property type="term" value="C:plasma membrane"/>
    <property type="evidence" value="ECO:0007669"/>
    <property type="project" value="TreeGrafter"/>
</dbReference>
<keyword evidence="10" id="KW-1185">Reference proteome</keyword>
<keyword evidence="7" id="KW-1133">Transmembrane helix</keyword>
<evidence type="ECO:0000256" key="6">
    <source>
        <dbReference type="ARBA" id="ARBA00023004"/>
    </source>
</evidence>
<organism evidence="9 10">
    <name type="scientific">Halomonas binhaiensis</name>
    <dbReference type="NCBI Taxonomy" id="2562282"/>
    <lineage>
        <taxon>Bacteria</taxon>
        <taxon>Pseudomonadati</taxon>
        <taxon>Pseudomonadota</taxon>
        <taxon>Gammaproteobacteria</taxon>
        <taxon>Oceanospirillales</taxon>
        <taxon>Halomonadaceae</taxon>
        <taxon>Halomonas</taxon>
    </lineage>
</organism>
<dbReference type="CDD" id="cd16378">
    <property type="entry name" value="CcmH_N"/>
    <property type="match status" value="1"/>
</dbReference>
<feature type="signal peptide" evidence="7">
    <location>
        <begin position="1"/>
        <end position="28"/>
    </location>
</feature>
<feature type="domain" description="CcmH/CycL/Ccl2/NrfF N-terminal" evidence="8">
    <location>
        <begin position="19"/>
        <end position="155"/>
    </location>
</feature>
<dbReference type="EMBL" id="CP038437">
    <property type="protein sequence ID" value="QEM84181.2"/>
    <property type="molecule type" value="Genomic_DNA"/>
</dbReference>
<dbReference type="InterPro" id="IPR038297">
    <property type="entry name" value="CcmH/CycL/NrfF/Ccl2_sf"/>
</dbReference>
<evidence type="ECO:0000256" key="5">
    <source>
        <dbReference type="ARBA" id="ARBA00022748"/>
    </source>
</evidence>
<evidence type="ECO:0000259" key="8">
    <source>
        <dbReference type="Pfam" id="PF03918"/>
    </source>
</evidence>
<accession>A0A856QW52</accession>
<keyword evidence="7" id="KW-0472">Membrane</keyword>
<dbReference type="Pfam" id="PF03918">
    <property type="entry name" value="CcmH"/>
    <property type="match status" value="1"/>
</dbReference>
<comment type="similarity">
    <text evidence="1 7">Belongs to the CcmH/CycL/Ccl2/NrfF family.</text>
</comment>
<evidence type="ECO:0000256" key="3">
    <source>
        <dbReference type="ARBA" id="ARBA00022723"/>
    </source>
</evidence>
<dbReference type="GO" id="GO:0046872">
    <property type="term" value="F:metal ion binding"/>
    <property type="evidence" value="ECO:0007669"/>
    <property type="project" value="UniProtKB-KW"/>
</dbReference>
<proteinExistence type="inferred from homology"/>
<keyword evidence="5" id="KW-0201">Cytochrome c-type biogenesis</keyword>
<comment type="function">
    <text evidence="7">Possible subunit of a heme lyase.</text>
</comment>
<keyword evidence="7" id="KW-0812">Transmembrane</keyword>